<name>A0A849BS50_9ACTN</name>
<evidence type="ECO:0000313" key="1">
    <source>
        <dbReference type="EMBL" id="NNH24233.1"/>
    </source>
</evidence>
<dbReference type="AlphaFoldDB" id="A0A849BS50"/>
<dbReference type="Proteomes" id="UP000555552">
    <property type="component" value="Unassembled WGS sequence"/>
</dbReference>
<sequence>MARSTGGDDRRAAATPRRLAAVLAACLVVAVGTPLAWALTRPPAAVGEGLPSSA</sequence>
<keyword evidence="2" id="KW-1185">Reference proteome</keyword>
<organism evidence="1 2">
    <name type="scientific">Pseudokineococcus marinus</name>
    <dbReference type="NCBI Taxonomy" id="351215"/>
    <lineage>
        <taxon>Bacteria</taxon>
        <taxon>Bacillati</taxon>
        <taxon>Actinomycetota</taxon>
        <taxon>Actinomycetes</taxon>
        <taxon>Kineosporiales</taxon>
        <taxon>Kineosporiaceae</taxon>
        <taxon>Pseudokineococcus</taxon>
    </lineage>
</organism>
<reference evidence="1 2" key="1">
    <citation type="submission" date="2020-05" db="EMBL/GenBank/DDBJ databases">
        <title>MicrobeNet Type strains.</title>
        <authorList>
            <person name="Nicholson A.C."/>
        </authorList>
    </citation>
    <scope>NUCLEOTIDE SEQUENCE [LARGE SCALE GENOMIC DNA]</scope>
    <source>
        <strain evidence="1 2">JCM 14547</strain>
    </source>
</reference>
<dbReference type="EMBL" id="JABEMA010000291">
    <property type="protein sequence ID" value="NNH24233.1"/>
    <property type="molecule type" value="Genomic_DNA"/>
</dbReference>
<evidence type="ECO:0000313" key="2">
    <source>
        <dbReference type="Proteomes" id="UP000555552"/>
    </source>
</evidence>
<comment type="caution">
    <text evidence="1">The sequence shown here is derived from an EMBL/GenBank/DDBJ whole genome shotgun (WGS) entry which is preliminary data.</text>
</comment>
<protein>
    <submittedName>
        <fullName evidence="1">Uncharacterized protein</fullName>
    </submittedName>
</protein>
<accession>A0A849BS50</accession>
<proteinExistence type="predicted"/>
<gene>
    <name evidence="1" type="ORF">HLB09_14260</name>
</gene>
<feature type="non-terminal residue" evidence="1">
    <location>
        <position position="54"/>
    </location>
</feature>